<sequence length="55" mass="6112">MTLHRSSGVLSLTTTPCYRSSMAKLLPNAEREARKQGDELDAGDFKEASEENKQL</sequence>
<name>A0AAD5MTJ8_PARTN</name>
<dbReference type="Proteomes" id="UP001196413">
    <property type="component" value="Unassembled WGS sequence"/>
</dbReference>
<protein>
    <submittedName>
        <fullName evidence="2">Uncharacterized protein</fullName>
    </submittedName>
</protein>
<accession>A0AAD5MTJ8</accession>
<evidence type="ECO:0000256" key="1">
    <source>
        <dbReference type="SAM" id="MobiDB-lite"/>
    </source>
</evidence>
<evidence type="ECO:0000313" key="2">
    <source>
        <dbReference type="EMBL" id="KAJ1361683.1"/>
    </source>
</evidence>
<gene>
    <name evidence="2" type="ORF">KIN20_020989</name>
</gene>
<feature type="region of interest" description="Disordered" evidence="1">
    <location>
        <begin position="28"/>
        <end position="55"/>
    </location>
</feature>
<evidence type="ECO:0000313" key="3">
    <source>
        <dbReference type="Proteomes" id="UP001196413"/>
    </source>
</evidence>
<comment type="caution">
    <text evidence="2">The sequence shown here is derived from an EMBL/GenBank/DDBJ whole genome shotgun (WGS) entry which is preliminary data.</text>
</comment>
<organism evidence="2 3">
    <name type="scientific">Parelaphostrongylus tenuis</name>
    <name type="common">Meningeal worm</name>
    <dbReference type="NCBI Taxonomy" id="148309"/>
    <lineage>
        <taxon>Eukaryota</taxon>
        <taxon>Metazoa</taxon>
        <taxon>Ecdysozoa</taxon>
        <taxon>Nematoda</taxon>
        <taxon>Chromadorea</taxon>
        <taxon>Rhabditida</taxon>
        <taxon>Rhabditina</taxon>
        <taxon>Rhabditomorpha</taxon>
        <taxon>Strongyloidea</taxon>
        <taxon>Metastrongylidae</taxon>
        <taxon>Parelaphostrongylus</taxon>
    </lineage>
</organism>
<dbReference type="EMBL" id="JAHQIW010004255">
    <property type="protein sequence ID" value="KAJ1361683.1"/>
    <property type="molecule type" value="Genomic_DNA"/>
</dbReference>
<dbReference type="AlphaFoldDB" id="A0AAD5MTJ8"/>
<reference evidence="2" key="1">
    <citation type="submission" date="2021-06" db="EMBL/GenBank/DDBJ databases">
        <title>Parelaphostrongylus tenuis whole genome reference sequence.</title>
        <authorList>
            <person name="Garwood T.J."/>
            <person name="Larsen P.A."/>
            <person name="Fountain-Jones N.M."/>
            <person name="Garbe J.R."/>
            <person name="Macchietto M.G."/>
            <person name="Kania S.A."/>
            <person name="Gerhold R.W."/>
            <person name="Richards J.E."/>
            <person name="Wolf T.M."/>
        </authorList>
    </citation>
    <scope>NUCLEOTIDE SEQUENCE</scope>
    <source>
        <strain evidence="2">MNPRO001-30</strain>
        <tissue evidence="2">Meninges</tissue>
    </source>
</reference>
<keyword evidence="3" id="KW-1185">Reference proteome</keyword>
<proteinExistence type="predicted"/>
<feature type="compositionally biased region" description="Basic and acidic residues" evidence="1">
    <location>
        <begin position="29"/>
        <end position="55"/>
    </location>
</feature>